<dbReference type="EMBL" id="BEGY01000006">
    <property type="protein sequence ID" value="GAX74289.1"/>
    <property type="molecule type" value="Genomic_DNA"/>
</dbReference>
<sequence length="116" mass="13107">MRSVSRMCPMFHKDSLACSNKYLRISIDNGTLFMNSWILNRLKGHDPGPDVPGQLLDLLETTLNFPNLLNIDLTIAYGDEISGYPLYNLIPVLTPFKADEHRSAVRIPNSGHYRSC</sequence>
<accession>A0A250WU92</accession>
<gene>
    <name evidence="1" type="ORF">CEUSTIGMA_g1738.t1</name>
</gene>
<keyword evidence="2" id="KW-1185">Reference proteome</keyword>
<organism evidence="1 2">
    <name type="scientific">Chlamydomonas eustigma</name>
    <dbReference type="NCBI Taxonomy" id="1157962"/>
    <lineage>
        <taxon>Eukaryota</taxon>
        <taxon>Viridiplantae</taxon>
        <taxon>Chlorophyta</taxon>
        <taxon>core chlorophytes</taxon>
        <taxon>Chlorophyceae</taxon>
        <taxon>CS clade</taxon>
        <taxon>Chlamydomonadales</taxon>
        <taxon>Chlamydomonadaceae</taxon>
        <taxon>Chlamydomonas</taxon>
    </lineage>
</organism>
<comment type="caution">
    <text evidence="1">The sequence shown here is derived from an EMBL/GenBank/DDBJ whole genome shotgun (WGS) entry which is preliminary data.</text>
</comment>
<name>A0A250WU92_9CHLO</name>
<dbReference type="AlphaFoldDB" id="A0A250WU92"/>
<evidence type="ECO:0000313" key="1">
    <source>
        <dbReference type="EMBL" id="GAX74289.1"/>
    </source>
</evidence>
<reference evidence="1 2" key="1">
    <citation type="submission" date="2017-08" db="EMBL/GenBank/DDBJ databases">
        <title>Acidophilic green algal genome provides insights into adaptation to an acidic environment.</title>
        <authorList>
            <person name="Hirooka S."/>
            <person name="Hirose Y."/>
            <person name="Kanesaki Y."/>
            <person name="Higuchi S."/>
            <person name="Fujiwara T."/>
            <person name="Onuma R."/>
            <person name="Era A."/>
            <person name="Ohbayashi R."/>
            <person name="Uzuka A."/>
            <person name="Nozaki H."/>
            <person name="Yoshikawa H."/>
            <person name="Miyagishima S.Y."/>
        </authorList>
    </citation>
    <scope>NUCLEOTIDE SEQUENCE [LARGE SCALE GENOMIC DNA]</scope>
    <source>
        <strain evidence="1 2">NIES-2499</strain>
    </source>
</reference>
<proteinExistence type="predicted"/>
<dbReference type="Proteomes" id="UP000232323">
    <property type="component" value="Unassembled WGS sequence"/>
</dbReference>
<protein>
    <submittedName>
        <fullName evidence="1">Uncharacterized protein</fullName>
    </submittedName>
</protein>
<evidence type="ECO:0000313" key="2">
    <source>
        <dbReference type="Proteomes" id="UP000232323"/>
    </source>
</evidence>